<dbReference type="RefSeq" id="WP_103435616.1">
    <property type="nucleotide sequence ID" value="NZ_MIND01000018.1"/>
</dbReference>
<evidence type="ECO:0000259" key="1">
    <source>
        <dbReference type="PROSITE" id="PS51707"/>
    </source>
</evidence>
<reference evidence="2 3" key="1">
    <citation type="submission" date="2016-08" db="EMBL/GenBank/DDBJ databases">
        <authorList>
            <person name="Seilhamer J.J."/>
        </authorList>
    </citation>
    <scope>NUCLEOTIDE SEQUENCE [LARGE SCALE GENOMIC DNA]</scope>
    <source>
        <strain evidence="2 3">KT-27</strain>
    </source>
</reference>
<dbReference type="PANTHER" id="PTHR39569:SF1">
    <property type="entry name" value="INORGANIC TRIPHOSPHATASE"/>
    <property type="match status" value="1"/>
</dbReference>
<evidence type="ECO:0000313" key="2">
    <source>
        <dbReference type="EMBL" id="POF87185.1"/>
    </source>
</evidence>
<dbReference type="InterPro" id="IPR033469">
    <property type="entry name" value="CYTH-like_dom_sf"/>
</dbReference>
<evidence type="ECO:0000313" key="3">
    <source>
        <dbReference type="Proteomes" id="UP000237194"/>
    </source>
</evidence>
<dbReference type="GO" id="GO:0046872">
    <property type="term" value="F:metal ion binding"/>
    <property type="evidence" value="ECO:0007669"/>
    <property type="project" value="TreeGrafter"/>
</dbReference>
<name>A0A2S3W8C1_PSEPU</name>
<dbReference type="Gene3D" id="2.40.320.10">
    <property type="entry name" value="Hypothetical Protein Pfu-838710-001"/>
    <property type="match status" value="1"/>
</dbReference>
<organism evidence="2 3">
    <name type="scientific">Pseudomonas putida</name>
    <name type="common">Arthrobacter siderocapsulatus</name>
    <dbReference type="NCBI Taxonomy" id="303"/>
    <lineage>
        <taxon>Bacteria</taxon>
        <taxon>Pseudomonadati</taxon>
        <taxon>Pseudomonadota</taxon>
        <taxon>Gammaproteobacteria</taxon>
        <taxon>Pseudomonadales</taxon>
        <taxon>Pseudomonadaceae</taxon>
        <taxon>Pseudomonas</taxon>
    </lineage>
</organism>
<dbReference type="GO" id="GO:0050355">
    <property type="term" value="F:inorganic triphosphate phosphatase activity"/>
    <property type="evidence" value="ECO:0007669"/>
    <property type="project" value="InterPro"/>
</dbReference>
<protein>
    <submittedName>
        <fullName evidence="2">Adenylate cyclase</fullName>
    </submittedName>
</protein>
<dbReference type="Pfam" id="PF01928">
    <property type="entry name" value="CYTH"/>
    <property type="match status" value="1"/>
</dbReference>
<sequence>MHKETELKLRASRETLTALREHPLLKKRNKSGWQTRELLNQYFDTPERELSAARVALRLRRDGDAVIQTLKCRGQSVAGLSERNEFEWPLEKAKLDLKKLDASCWPEQLAELDKKTIKPLFTTDFTREFAEISWGRGKAKVVIEAALDQGFVIAGKRKEEICELELELREGSAEALLELAAELAASLPLMPCDISKAERGYRLLEPDSYELDLPSAELDAEMPVDDAFTALAWQLLASSQRLAEQYRHSGHWRLLQDWVQCLSELRALAGSMGQAAPRATTSALRASLDALLEDWRPLVQAGNDDEDVRRAAPEQFSEELEDPRWGQFSLETSRWLLARAWTVERKGRGERQGKAQLANWLQHLVGEEARALKLQERYVQQPEDLGEQLPRIETLLTWLRHARQVLDVPQMDRLYGELNKLHKLAEQPLGEEENDELLIARVEQARAIEQNRAWKHLLKSPSTR</sequence>
<dbReference type="InterPro" id="IPR023577">
    <property type="entry name" value="CYTH_domain"/>
</dbReference>
<dbReference type="SMART" id="SM01118">
    <property type="entry name" value="CYTH"/>
    <property type="match status" value="1"/>
</dbReference>
<reference evidence="2 3" key="2">
    <citation type="submission" date="2018-03" db="EMBL/GenBank/DDBJ databases">
        <title>Draft genome of Pseudomonas putida strain KT-27.</title>
        <authorList>
            <person name="Yoshizawa S."/>
            <person name="Khan N.H."/>
            <person name="Nishimura M."/>
            <person name="Chiura H.X."/>
            <person name="Ogura Y."/>
            <person name="Hayashi T."/>
            <person name="Kogure K."/>
        </authorList>
    </citation>
    <scope>NUCLEOTIDE SEQUENCE [LARGE SCALE GENOMIC DNA]</scope>
    <source>
        <strain evidence="2 3">KT-27</strain>
    </source>
</reference>
<dbReference type="SUPFAM" id="SSF55154">
    <property type="entry name" value="CYTH-like phosphatases"/>
    <property type="match status" value="1"/>
</dbReference>
<feature type="domain" description="CYTH" evidence="1">
    <location>
        <begin position="2"/>
        <end position="207"/>
    </location>
</feature>
<dbReference type="Proteomes" id="UP000237194">
    <property type="component" value="Unassembled WGS sequence"/>
</dbReference>
<dbReference type="PROSITE" id="PS51707">
    <property type="entry name" value="CYTH"/>
    <property type="match status" value="1"/>
</dbReference>
<accession>A0A2S3W8C1</accession>
<dbReference type="PANTHER" id="PTHR39569">
    <property type="entry name" value="INORGANIC TRIPHOSPHATASE"/>
    <property type="match status" value="1"/>
</dbReference>
<dbReference type="InterPro" id="IPR039013">
    <property type="entry name" value="YgiF"/>
</dbReference>
<dbReference type="CDD" id="cd07756">
    <property type="entry name" value="CYTH-like_Pase_CHAD"/>
    <property type="match status" value="1"/>
</dbReference>
<dbReference type="EMBL" id="MIND01000018">
    <property type="protein sequence ID" value="POF87185.1"/>
    <property type="molecule type" value="Genomic_DNA"/>
</dbReference>
<dbReference type="AlphaFoldDB" id="A0A2S3W8C1"/>
<proteinExistence type="predicted"/>
<gene>
    <name evidence="2" type="ORF">BGP80_04135</name>
</gene>
<comment type="caution">
    <text evidence="2">The sequence shown here is derived from an EMBL/GenBank/DDBJ whole genome shotgun (WGS) entry which is preliminary data.</text>
</comment>